<feature type="region of interest" description="Disordered" evidence="1">
    <location>
        <begin position="1"/>
        <end position="24"/>
    </location>
</feature>
<evidence type="ECO:0000313" key="2">
    <source>
        <dbReference type="EMBL" id="EPX83772.1"/>
    </source>
</evidence>
<name>S9QW17_9RHOB</name>
<comment type="caution">
    <text evidence="2">The sequence shown here is derived from an EMBL/GenBank/DDBJ whole genome shotgun (WGS) entry which is preliminary data.</text>
</comment>
<proteinExistence type="predicted"/>
<evidence type="ECO:0000256" key="1">
    <source>
        <dbReference type="SAM" id="MobiDB-lite"/>
    </source>
</evidence>
<evidence type="ECO:0000313" key="3">
    <source>
        <dbReference type="Proteomes" id="UP000015346"/>
    </source>
</evidence>
<gene>
    <name evidence="2" type="ORF">ruthe_02568</name>
</gene>
<dbReference type="EMBL" id="AOLV01000029">
    <property type="protein sequence ID" value="EPX83772.1"/>
    <property type="molecule type" value="Genomic_DNA"/>
</dbReference>
<protein>
    <recommendedName>
        <fullName evidence="4">Glutamate synthase domain 2</fullName>
    </recommendedName>
</protein>
<dbReference type="STRING" id="1123069.ruthe_02568"/>
<accession>S9QW17</accession>
<sequence length="92" mass="9627">MTTGTKAAIRPASPPRIPSSPSGLDPILGGRRLKNYLKVMTLEAQTIARACGKSHLHNLEPEDLVALTIEAAAMAGVPLAGTNWIPGRSGGW</sequence>
<dbReference type="Proteomes" id="UP000015346">
    <property type="component" value="Unassembled WGS sequence"/>
</dbReference>
<evidence type="ECO:0008006" key="4">
    <source>
        <dbReference type="Google" id="ProtNLM"/>
    </source>
</evidence>
<keyword evidence="3" id="KW-1185">Reference proteome</keyword>
<organism evidence="2 3">
    <name type="scientific">Rubellimicrobium thermophilum DSM 16684</name>
    <dbReference type="NCBI Taxonomy" id="1123069"/>
    <lineage>
        <taxon>Bacteria</taxon>
        <taxon>Pseudomonadati</taxon>
        <taxon>Pseudomonadota</taxon>
        <taxon>Alphaproteobacteria</taxon>
        <taxon>Rhodobacterales</taxon>
        <taxon>Roseobacteraceae</taxon>
        <taxon>Rubellimicrobium</taxon>
    </lineage>
</organism>
<dbReference type="AlphaFoldDB" id="S9QW17"/>
<reference evidence="2 3" key="1">
    <citation type="journal article" date="2013" name="Stand. Genomic Sci.">
        <title>Genome sequence of the reddish-pigmented Rubellimicrobium thermophilum type strain (DSM 16684(T)), a member of the Roseobacter clade.</title>
        <authorList>
            <person name="Fiebig A."/>
            <person name="Riedel T."/>
            <person name="Gronow S."/>
            <person name="Petersen J."/>
            <person name="Klenk H.P."/>
            <person name="Goker M."/>
        </authorList>
    </citation>
    <scope>NUCLEOTIDE SEQUENCE [LARGE SCALE GENOMIC DNA]</scope>
    <source>
        <strain evidence="2 3">DSM 16684</strain>
    </source>
</reference>
<dbReference type="HOGENOM" id="CLU_2411366_0_0_5"/>